<dbReference type="EMBL" id="JACKWZ010000302">
    <property type="protein sequence ID" value="KAF9409689.1"/>
    <property type="molecule type" value="Genomic_DNA"/>
</dbReference>
<dbReference type="InterPro" id="IPR011335">
    <property type="entry name" value="Restrct_endonuc-II-like"/>
</dbReference>
<dbReference type="Gene3D" id="3.90.320.10">
    <property type="match status" value="1"/>
</dbReference>
<comment type="caution">
    <text evidence="2">The sequence shown here is derived from an EMBL/GenBank/DDBJ whole genome shotgun (WGS) entry which is preliminary data.</text>
</comment>
<reference evidence="2" key="1">
    <citation type="submission" date="2020-08" db="EMBL/GenBank/DDBJ databases">
        <title>Spodoptera exigua strain:BAW_Kor-Di-RS1 Genome sequencing and assembly.</title>
        <authorList>
            <person name="Kim J."/>
            <person name="Nam H.Y."/>
            <person name="Kwon M."/>
            <person name="Choi J.H."/>
            <person name="Cho S.R."/>
            <person name="Kim G.-H."/>
        </authorList>
    </citation>
    <scope>NUCLEOTIDE SEQUENCE</scope>
    <source>
        <strain evidence="2">BAW_Kor-Di-RS1</strain>
        <tissue evidence="2">Whole-body</tissue>
    </source>
</reference>
<dbReference type="GO" id="GO:0006281">
    <property type="term" value="P:DNA repair"/>
    <property type="evidence" value="ECO:0007669"/>
    <property type="project" value="UniProtKB-ARBA"/>
</dbReference>
<dbReference type="InterPro" id="IPR011604">
    <property type="entry name" value="PDDEXK-like_dom_sf"/>
</dbReference>
<protein>
    <submittedName>
        <fullName evidence="2">Uncharacterized protein</fullName>
    </submittedName>
</protein>
<evidence type="ECO:0000256" key="1">
    <source>
        <dbReference type="SAM" id="MobiDB-lite"/>
    </source>
</evidence>
<evidence type="ECO:0000313" key="2">
    <source>
        <dbReference type="EMBL" id="KAF9409689.1"/>
    </source>
</evidence>
<dbReference type="PANTHER" id="PTHR39953">
    <property type="entry name" value="RE54151P"/>
    <property type="match status" value="1"/>
</dbReference>
<proteinExistence type="predicted"/>
<dbReference type="PANTHER" id="PTHR39953:SF1">
    <property type="entry name" value="RE54151P"/>
    <property type="match status" value="1"/>
</dbReference>
<gene>
    <name evidence="2" type="ORF">HW555_010979</name>
</gene>
<keyword evidence="3" id="KW-1185">Reference proteome</keyword>
<dbReference type="SUPFAM" id="SSF52980">
    <property type="entry name" value="Restriction endonuclease-like"/>
    <property type="match status" value="1"/>
</dbReference>
<accession>A0A835KZ93</accession>
<feature type="region of interest" description="Disordered" evidence="1">
    <location>
        <begin position="207"/>
        <end position="233"/>
    </location>
</feature>
<evidence type="ECO:0000313" key="3">
    <source>
        <dbReference type="Proteomes" id="UP000648187"/>
    </source>
</evidence>
<dbReference type="Proteomes" id="UP000648187">
    <property type="component" value="Unassembled WGS sequence"/>
</dbReference>
<feature type="compositionally biased region" description="Low complexity" evidence="1">
    <location>
        <begin position="216"/>
        <end position="226"/>
    </location>
</feature>
<sequence length="277" mass="31074">MTSPQSACYGDDAVSYVQVKRDDCLASHGGCKHAIAFLMWAHRRSKERRASEPSCTLMEICLKGSPVPPGDSAVLKKFLDEARKRKIEDCQLLRYQPTCCPIETHALLLCINLYLNLKTKVWKKDETQGQSDSPLWFELRYGRVTASRAFDVSRCNTSDGTLISLILGGKIPDTLSMKRGRVLEDEVRKIVELKLRKRIIRKCGSYGNGAGGSQQRTRAPAAPARPKLVERAGGRRQQQCNAFGGAHDTSDCRFRRYVSRVCNKEGHLRRMCPNLTA</sequence>
<name>A0A835KZ93_SPOEX</name>
<organism evidence="2 3">
    <name type="scientific">Spodoptera exigua</name>
    <name type="common">Beet armyworm</name>
    <name type="synonym">Noctua fulgens</name>
    <dbReference type="NCBI Taxonomy" id="7107"/>
    <lineage>
        <taxon>Eukaryota</taxon>
        <taxon>Metazoa</taxon>
        <taxon>Ecdysozoa</taxon>
        <taxon>Arthropoda</taxon>
        <taxon>Hexapoda</taxon>
        <taxon>Insecta</taxon>
        <taxon>Pterygota</taxon>
        <taxon>Neoptera</taxon>
        <taxon>Endopterygota</taxon>
        <taxon>Lepidoptera</taxon>
        <taxon>Glossata</taxon>
        <taxon>Ditrysia</taxon>
        <taxon>Noctuoidea</taxon>
        <taxon>Noctuidae</taxon>
        <taxon>Amphipyrinae</taxon>
        <taxon>Spodoptera</taxon>
    </lineage>
</organism>
<dbReference type="AlphaFoldDB" id="A0A835KZ93"/>